<evidence type="ECO:0000313" key="1">
    <source>
        <dbReference type="EMBL" id="MCI93462.1"/>
    </source>
</evidence>
<reference evidence="1 2" key="1">
    <citation type="journal article" date="2018" name="Front. Plant Sci.">
        <title>Red Clover (Trifolium pratense) and Zigzag Clover (T. medium) - A Picture of Genomic Similarities and Differences.</title>
        <authorList>
            <person name="Dluhosova J."/>
            <person name="Istvanek J."/>
            <person name="Nedelnik J."/>
            <person name="Repkova J."/>
        </authorList>
    </citation>
    <scope>NUCLEOTIDE SEQUENCE [LARGE SCALE GENOMIC DNA]</scope>
    <source>
        <strain evidence="2">cv. 10/8</strain>
        <tissue evidence="1">Leaf</tissue>
    </source>
</reference>
<sequence length="47" mass="5087">TCTTCLCLGAAWAVPVWELNPTLPEFRGVVLGQDVLTRNSKGNVVQE</sequence>
<name>A0A392W188_9FABA</name>
<evidence type="ECO:0000313" key="2">
    <source>
        <dbReference type="Proteomes" id="UP000265520"/>
    </source>
</evidence>
<proteinExistence type="predicted"/>
<organism evidence="1 2">
    <name type="scientific">Trifolium medium</name>
    <dbReference type="NCBI Taxonomy" id="97028"/>
    <lineage>
        <taxon>Eukaryota</taxon>
        <taxon>Viridiplantae</taxon>
        <taxon>Streptophyta</taxon>
        <taxon>Embryophyta</taxon>
        <taxon>Tracheophyta</taxon>
        <taxon>Spermatophyta</taxon>
        <taxon>Magnoliopsida</taxon>
        <taxon>eudicotyledons</taxon>
        <taxon>Gunneridae</taxon>
        <taxon>Pentapetalae</taxon>
        <taxon>rosids</taxon>
        <taxon>fabids</taxon>
        <taxon>Fabales</taxon>
        <taxon>Fabaceae</taxon>
        <taxon>Papilionoideae</taxon>
        <taxon>50 kb inversion clade</taxon>
        <taxon>NPAAA clade</taxon>
        <taxon>Hologalegina</taxon>
        <taxon>IRL clade</taxon>
        <taxon>Trifolieae</taxon>
        <taxon>Trifolium</taxon>
    </lineage>
</organism>
<dbReference type="Proteomes" id="UP000265520">
    <property type="component" value="Unassembled WGS sequence"/>
</dbReference>
<feature type="non-terminal residue" evidence="1">
    <location>
        <position position="1"/>
    </location>
</feature>
<keyword evidence="2" id="KW-1185">Reference proteome</keyword>
<dbReference type="EMBL" id="LXQA011330000">
    <property type="protein sequence ID" value="MCI93462.1"/>
    <property type="molecule type" value="Genomic_DNA"/>
</dbReference>
<accession>A0A392W188</accession>
<comment type="caution">
    <text evidence="1">The sequence shown here is derived from an EMBL/GenBank/DDBJ whole genome shotgun (WGS) entry which is preliminary data.</text>
</comment>
<protein>
    <submittedName>
        <fullName evidence="1">Uncharacterized protein</fullName>
    </submittedName>
</protein>
<dbReference type="AlphaFoldDB" id="A0A392W188"/>